<feature type="compositionally biased region" description="Polar residues" evidence="2">
    <location>
        <begin position="321"/>
        <end position="333"/>
    </location>
</feature>
<dbReference type="PROSITE" id="PS50103">
    <property type="entry name" value="ZF_C3H1"/>
    <property type="match status" value="1"/>
</dbReference>
<feature type="domain" description="C3H1-type" evidence="3">
    <location>
        <begin position="152"/>
        <end position="180"/>
    </location>
</feature>
<feature type="zinc finger region" description="C3H1-type" evidence="1">
    <location>
        <begin position="152"/>
        <end position="180"/>
    </location>
</feature>
<evidence type="ECO:0000256" key="1">
    <source>
        <dbReference type="PROSITE-ProRule" id="PRU00723"/>
    </source>
</evidence>
<feature type="compositionally biased region" description="Basic residues" evidence="2">
    <location>
        <begin position="254"/>
        <end position="265"/>
    </location>
</feature>
<organism evidence="4 5">
    <name type="scientific">Penicillium decumbens</name>
    <dbReference type="NCBI Taxonomy" id="69771"/>
    <lineage>
        <taxon>Eukaryota</taxon>
        <taxon>Fungi</taxon>
        <taxon>Dikarya</taxon>
        <taxon>Ascomycota</taxon>
        <taxon>Pezizomycotina</taxon>
        <taxon>Eurotiomycetes</taxon>
        <taxon>Eurotiomycetidae</taxon>
        <taxon>Eurotiales</taxon>
        <taxon>Aspergillaceae</taxon>
        <taxon>Penicillium</taxon>
    </lineage>
</organism>
<feature type="region of interest" description="Disordered" evidence="2">
    <location>
        <begin position="248"/>
        <end position="335"/>
    </location>
</feature>
<keyword evidence="1" id="KW-0479">Metal-binding</keyword>
<dbReference type="InterPro" id="IPR000571">
    <property type="entry name" value="Znf_CCCH"/>
</dbReference>
<keyword evidence="1" id="KW-0862">Zinc</keyword>
<evidence type="ECO:0000259" key="3">
    <source>
        <dbReference type="PROSITE" id="PS50103"/>
    </source>
</evidence>
<evidence type="ECO:0000313" key="4">
    <source>
        <dbReference type="EMBL" id="OQD74469.1"/>
    </source>
</evidence>
<dbReference type="STRING" id="69771.A0A1V6PBN6"/>
<feature type="region of interest" description="Disordered" evidence="2">
    <location>
        <begin position="40"/>
        <end position="60"/>
    </location>
</feature>
<keyword evidence="1" id="KW-0863">Zinc-finger</keyword>
<dbReference type="AlphaFoldDB" id="A0A1V6PBN6"/>
<dbReference type="Proteomes" id="UP000191522">
    <property type="component" value="Unassembled WGS sequence"/>
</dbReference>
<sequence>MGSQERPSFFCSRPDGTLTPLLAVDELPLTLSIRGVSRTLTPGDTQGMTSCGIAPPRTDHWVVDGPPAGSRVTNDDKMNELHNLLYKILREEDVSSEVRSSIQEILFRGFDAPTPVPALAPATVAGAGQNRKDSPNFGYGGNFHGNHKNPHNKKSYCSYWLRHGECDYSQQGCLFKHEMPMDLVMLDKLGLRDIPRWYREKFGVPSLLHSNYGNHRGGHNQYFALSEHAHPANQSSQRAIEWSLPAEGANTHDHRGKQGRYRAPKSPRGPGFRANKNHDNWNKQSHGQRNNYCNPFDATPSFSSASRDSSEGSFVMPKGPSNATDIPNSSAQLNPGLVSSMGRCVLDKEGKATKKSDPTALMAKLDTKDPIGESSKSAFRTKSRRPYEYGGDSHIKTPVVGNTAAGNTAAGNTVTRPATAERAPLPSFQQRRNMYSTLLADSEPIHPRDMQFNFGPIGEPVQCPGAKTECPNSSNTPISIFGVHPFFPMTENKNIKGFGGSDNV</sequence>
<feature type="compositionally biased region" description="Polar residues" evidence="2">
    <location>
        <begin position="40"/>
        <end position="49"/>
    </location>
</feature>
<evidence type="ECO:0000313" key="5">
    <source>
        <dbReference type="Proteomes" id="UP000191522"/>
    </source>
</evidence>
<protein>
    <recommendedName>
        <fullName evidence="3">C3H1-type domain-containing protein</fullName>
    </recommendedName>
</protein>
<name>A0A1V6PBN6_PENDC</name>
<dbReference type="OrthoDB" id="5355510at2759"/>
<keyword evidence="5" id="KW-1185">Reference proteome</keyword>
<reference evidence="5" key="1">
    <citation type="journal article" date="2017" name="Nat. Microbiol.">
        <title>Global analysis of biosynthetic gene clusters reveals vast potential of secondary metabolite production in Penicillium species.</title>
        <authorList>
            <person name="Nielsen J.C."/>
            <person name="Grijseels S."/>
            <person name="Prigent S."/>
            <person name="Ji B."/>
            <person name="Dainat J."/>
            <person name="Nielsen K.F."/>
            <person name="Frisvad J.C."/>
            <person name="Workman M."/>
            <person name="Nielsen J."/>
        </authorList>
    </citation>
    <scope>NUCLEOTIDE SEQUENCE [LARGE SCALE GENOMIC DNA]</scope>
    <source>
        <strain evidence="5">IBT 11843</strain>
    </source>
</reference>
<accession>A0A1V6PBN6</accession>
<dbReference type="GO" id="GO:0008270">
    <property type="term" value="F:zinc ion binding"/>
    <property type="evidence" value="ECO:0007669"/>
    <property type="project" value="UniProtKB-KW"/>
</dbReference>
<evidence type="ECO:0000256" key="2">
    <source>
        <dbReference type="SAM" id="MobiDB-lite"/>
    </source>
</evidence>
<dbReference type="EMBL" id="MDYL01000010">
    <property type="protein sequence ID" value="OQD74469.1"/>
    <property type="molecule type" value="Genomic_DNA"/>
</dbReference>
<feature type="compositionally biased region" description="Polar residues" evidence="2">
    <location>
        <begin position="282"/>
        <end position="293"/>
    </location>
</feature>
<comment type="caution">
    <text evidence="4">The sequence shown here is derived from an EMBL/GenBank/DDBJ whole genome shotgun (WGS) entry which is preliminary data.</text>
</comment>
<gene>
    <name evidence="4" type="ORF">PENDEC_c010G05205</name>
</gene>
<proteinExistence type="predicted"/>